<dbReference type="Gene3D" id="1.25.40.90">
    <property type="match status" value="1"/>
</dbReference>
<dbReference type="STRING" id="210143.A0A1R3K8U2"/>
<dbReference type="GO" id="GO:0030136">
    <property type="term" value="C:clathrin-coated vesicle"/>
    <property type="evidence" value="ECO:0007669"/>
    <property type="project" value="UniProtKB-SubCell"/>
</dbReference>
<evidence type="ECO:0000256" key="4">
    <source>
        <dbReference type="ARBA" id="ARBA00022583"/>
    </source>
</evidence>
<evidence type="ECO:0000256" key="9">
    <source>
        <dbReference type="SAM" id="MobiDB-lite"/>
    </source>
</evidence>
<keyword evidence="5" id="KW-0333">Golgi apparatus</keyword>
<evidence type="ECO:0000313" key="11">
    <source>
        <dbReference type="EMBL" id="OMP03502.1"/>
    </source>
</evidence>
<dbReference type="SUPFAM" id="SSF48464">
    <property type="entry name" value="ENTH/VHS domain"/>
    <property type="match status" value="1"/>
</dbReference>
<evidence type="ECO:0000256" key="2">
    <source>
        <dbReference type="ARBA" id="ARBA00004555"/>
    </source>
</evidence>
<keyword evidence="6" id="KW-0472">Membrane</keyword>
<keyword evidence="8" id="KW-0968">Cytoplasmic vesicle</keyword>
<sequence length="661" mass="75069">MPSKLKKALGAVKDQTSISLAKVVNTNSSNLEVAVLKATSRDEEPIEERYVNEILQTISSNRVHAAICAHVIAKRIGKTKNWVVAIKCLMLVLRIFQDGDPFFPKEVLQARNNGAKILNLSTFRDDSNSSPYDFTAFTRAVAFYLEERLDCFVTGKLQRRFTYKERQNSHPRSRRVNQQPVRDMKPPMLLDRIFYWQRLLDRALGTKPMGSAQGNRLVQVSFYAVARESFDLYRDISDGLGLLLDSFFHLQHQSCVNAYQYCLKATKQFEELSSFYDFCKSHGIGRTSEYPSVQRISDELMDTLHEFLKDQASFPSPCSHNSLAPKEEYSSENRERELQCTSLEDLMSRTGISDHDPDHSGSMTPSFSVDRFSEVSEKQFLEQEDMYNVTETGSNHSLPIYQGATVTRDFVSFDEWPEEDQKPEQSCWAQPSQNFFEDDWLQQDDQKQEQSSQNGTMGNSYINDWLQDHENHEQVDSHYVANGNSFFEDDSAFNSSSWGNNNGVGWELALVETEPKPAQVSQPCMAIELFDPKPVAQRPYNPFVDDEPDLSTAIVTTSNDNSSFPCDDFSFQTTPTFFAQNPTEIVPPTFQATATPASVTQDVHGTTTAAFQGNFEDDPFAPWPAATEANNSNVPSDQQNVLVQQELWLQNQNKIISRHIV</sequence>
<comment type="subcellular location">
    <subcellularLocation>
        <location evidence="1">Cytoplasmic vesicle</location>
        <location evidence="1">Clathrin-coated vesicle</location>
    </subcellularLocation>
    <subcellularLocation>
        <location evidence="2">Golgi apparatus</location>
    </subcellularLocation>
    <subcellularLocation>
        <location evidence="3">Membrane</location>
        <location evidence="3">Clathrin-coated pit</location>
    </subcellularLocation>
</comment>
<dbReference type="PANTHER" id="PTHR22951:SF75">
    <property type="entry name" value="CLATHRIN COAT ASSEMBLY PROTEIN AP180"/>
    <property type="match status" value="1"/>
</dbReference>
<feature type="region of interest" description="Disordered" evidence="9">
    <location>
        <begin position="349"/>
        <end position="368"/>
    </location>
</feature>
<dbReference type="InterPro" id="IPR013809">
    <property type="entry name" value="ENTH"/>
</dbReference>
<dbReference type="InterPro" id="IPR048050">
    <property type="entry name" value="ANTH_N_plant"/>
</dbReference>
<gene>
    <name evidence="11" type="ORF">CCACVL1_02399</name>
</gene>
<dbReference type="GO" id="GO:0072583">
    <property type="term" value="P:clathrin-dependent endocytosis"/>
    <property type="evidence" value="ECO:0007669"/>
    <property type="project" value="InterPro"/>
</dbReference>
<dbReference type="GO" id="GO:0005545">
    <property type="term" value="F:1-phosphatidylinositol binding"/>
    <property type="evidence" value="ECO:0007669"/>
    <property type="project" value="InterPro"/>
</dbReference>
<accession>A0A1R3K8U2</accession>
<dbReference type="PROSITE" id="PS50942">
    <property type="entry name" value="ENTH"/>
    <property type="match status" value="1"/>
</dbReference>
<dbReference type="GO" id="GO:0005546">
    <property type="term" value="F:phosphatidylinositol-4,5-bisphosphate binding"/>
    <property type="evidence" value="ECO:0007669"/>
    <property type="project" value="TreeGrafter"/>
</dbReference>
<dbReference type="GO" id="GO:0048268">
    <property type="term" value="P:clathrin coat assembly"/>
    <property type="evidence" value="ECO:0007669"/>
    <property type="project" value="InterPro"/>
</dbReference>
<dbReference type="SUPFAM" id="SSF89009">
    <property type="entry name" value="GAT-like domain"/>
    <property type="match status" value="1"/>
</dbReference>
<evidence type="ECO:0000256" key="3">
    <source>
        <dbReference type="ARBA" id="ARBA00004600"/>
    </source>
</evidence>
<dbReference type="InterPro" id="IPR045192">
    <property type="entry name" value="AP180-like"/>
</dbReference>
<evidence type="ECO:0000256" key="8">
    <source>
        <dbReference type="ARBA" id="ARBA00023329"/>
    </source>
</evidence>
<dbReference type="CDD" id="cd16987">
    <property type="entry name" value="ANTH_N_AP180_plant"/>
    <property type="match status" value="1"/>
</dbReference>
<evidence type="ECO:0000256" key="5">
    <source>
        <dbReference type="ARBA" id="ARBA00023034"/>
    </source>
</evidence>
<dbReference type="InterPro" id="IPR008942">
    <property type="entry name" value="ENTH_VHS"/>
</dbReference>
<feature type="region of interest" description="Disordered" evidence="9">
    <location>
        <begin position="316"/>
        <end position="337"/>
    </location>
</feature>
<dbReference type="GO" id="GO:0006900">
    <property type="term" value="P:vesicle budding from membrane"/>
    <property type="evidence" value="ECO:0007669"/>
    <property type="project" value="TreeGrafter"/>
</dbReference>
<proteinExistence type="predicted"/>
<keyword evidence="7" id="KW-0168">Coated pit</keyword>
<dbReference type="FunFam" id="1.20.58.150:FF:000005">
    <property type="entry name" value="putative clathrin assembly protein At2g25430"/>
    <property type="match status" value="1"/>
</dbReference>
<dbReference type="Pfam" id="PF07651">
    <property type="entry name" value="ANTH"/>
    <property type="match status" value="1"/>
</dbReference>
<dbReference type="GO" id="GO:0032050">
    <property type="term" value="F:clathrin heavy chain binding"/>
    <property type="evidence" value="ECO:0007669"/>
    <property type="project" value="TreeGrafter"/>
</dbReference>
<dbReference type="AlphaFoldDB" id="A0A1R3K8U2"/>
<dbReference type="OrthoDB" id="44015at2759"/>
<keyword evidence="4" id="KW-0254">Endocytosis</keyword>
<dbReference type="InterPro" id="IPR011417">
    <property type="entry name" value="ANTH_dom"/>
</dbReference>
<protein>
    <submittedName>
        <fullName evidence="11">ENTH/ANTH/VHS superfamily protein</fullName>
    </submittedName>
</protein>
<evidence type="ECO:0000313" key="12">
    <source>
        <dbReference type="Proteomes" id="UP000188268"/>
    </source>
</evidence>
<evidence type="ECO:0000259" key="10">
    <source>
        <dbReference type="PROSITE" id="PS50942"/>
    </source>
</evidence>
<evidence type="ECO:0000256" key="1">
    <source>
        <dbReference type="ARBA" id="ARBA00004132"/>
    </source>
</evidence>
<keyword evidence="12" id="KW-1185">Reference proteome</keyword>
<dbReference type="EMBL" id="AWWV01006041">
    <property type="protein sequence ID" value="OMP03502.1"/>
    <property type="molecule type" value="Genomic_DNA"/>
</dbReference>
<dbReference type="SMART" id="SM00273">
    <property type="entry name" value="ENTH"/>
    <property type="match status" value="1"/>
</dbReference>
<reference evidence="11 12" key="1">
    <citation type="submission" date="2013-09" db="EMBL/GenBank/DDBJ databases">
        <title>Corchorus capsularis genome sequencing.</title>
        <authorList>
            <person name="Alam M."/>
            <person name="Haque M.S."/>
            <person name="Islam M.S."/>
            <person name="Emdad E.M."/>
            <person name="Islam M.M."/>
            <person name="Ahmed B."/>
            <person name="Halim A."/>
            <person name="Hossen Q.M.M."/>
            <person name="Hossain M.Z."/>
            <person name="Ahmed R."/>
            <person name="Khan M.M."/>
            <person name="Islam R."/>
            <person name="Rashid M.M."/>
            <person name="Khan S.A."/>
            <person name="Rahman M.S."/>
            <person name="Alam M."/>
        </authorList>
    </citation>
    <scope>NUCLEOTIDE SEQUENCE [LARGE SCALE GENOMIC DNA]</scope>
    <source>
        <strain evidence="12">cv. CVL-1</strain>
        <tissue evidence="11">Whole seedling</tissue>
    </source>
</reference>
<dbReference type="InterPro" id="IPR014712">
    <property type="entry name" value="ANTH_dom_sf"/>
</dbReference>
<dbReference type="Gramene" id="OMP03502">
    <property type="protein sequence ID" value="OMP03502"/>
    <property type="gene ID" value="CCACVL1_02399"/>
</dbReference>
<evidence type="ECO:0000256" key="7">
    <source>
        <dbReference type="ARBA" id="ARBA00023176"/>
    </source>
</evidence>
<evidence type="ECO:0000256" key="6">
    <source>
        <dbReference type="ARBA" id="ARBA00023136"/>
    </source>
</evidence>
<comment type="caution">
    <text evidence="11">The sequence shown here is derived from an EMBL/GenBank/DDBJ whole genome shotgun (WGS) entry which is preliminary data.</text>
</comment>
<name>A0A1R3K8U2_COCAP</name>
<dbReference type="Proteomes" id="UP000188268">
    <property type="component" value="Unassembled WGS sequence"/>
</dbReference>
<feature type="domain" description="ENTH" evidence="10">
    <location>
        <begin position="23"/>
        <end position="159"/>
    </location>
</feature>
<dbReference type="GO" id="GO:0000149">
    <property type="term" value="F:SNARE binding"/>
    <property type="evidence" value="ECO:0007669"/>
    <property type="project" value="TreeGrafter"/>
</dbReference>
<dbReference type="Gene3D" id="1.20.58.150">
    <property type="entry name" value="ANTH domain"/>
    <property type="match status" value="1"/>
</dbReference>
<dbReference type="GO" id="GO:0005905">
    <property type="term" value="C:clathrin-coated pit"/>
    <property type="evidence" value="ECO:0007669"/>
    <property type="project" value="UniProtKB-SubCell"/>
</dbReference>
<feature type="compositionally biased region" description="Basic and acidic residues" evidence="9">
    <location>
        <begin position="325"/>
        <end position="337"/>
    </location>
</feature>
<dbReference type="GO" id="GO:0005794">
    <property type="term" value="C:Golgi apparatus"/>
    <property type="evidence" value="ECO:0007669"/>
    <property type="project" value="UniProtKB-SubCell"/>
</dbReference>
<organism evidence="11 12">
    <name type="scientific">Corchorus capsularis</name>
    <name type="common">Jute</name>
    <dbReference type="NCBI Taxonomy" id="210143"/>
    <lineage>
        <taxon>Eukaryota</taxon>
        <taxon>Viridiplantae</taxon>
        <taxon>Streptophyta</taxon>
        <taxon>Embryophyta</taxon>
        <taxon>Tracheophyta</taxon>
        <taxon>Spermatophyta</taxon>
        <taxon>Magnoliopsida</taxon>
        <taxon>eudicotyledons</taxon>
        <taxon>Gunneridae</taxon>
        <taxon>Pentapetalae</taxon>
        <taxon>rosids</taxon>
        <taxon>malvids</taxon>
        <taxon>Malvales</taxon>
        <taxon>Malvaceae</taxon>
        <taxon>Grewioideae</taxon>
        <taxon>Apeibeae</taxon>
        <taxon>Corchorus</taxon>
    </lineage>
</organism>
<dbReference type="PANTHER" id="PTHR22951">
    <property type="entry name" value="CLATHRIN ASSEMBLY PROTEIN"/>
    <property type="match status" value="1"/>
</dbReference>
<dbReference type="OMA" id="GGNESWE"/>